<evidence type="ECO:0000313" key="2">
    <source>
        <dbReference type="EMBL" id="MED6248407.1"/>
    </source>
</evidence>
<organism evidence="2 3">
    <name type="scientific">Ataeniobius toweri</name>
    <dbReference type="NCBI Taxonomy" id="208326"/>
    <lineage>
        <taxon>Eukaryota</taxon>
        <taxon>Metazoa</taxon>
        <taxon>Chordata</taxon>
        <taxon>Craniata</taxon>
        <taxon>Vertebrata</taxon>
        <taxon>Euteleostomi</taxon>
        <taxon>Actinopterygii</taxon>
        <taxon>Neopterygii</taxon>
        <taxon>Teleostei</taxon>
        <taxon>Neoteleostei</taxon>
        <taxon>Acanthomorphata</taxon>
        <taxon>Ovalentaria</taxon>
        <taxon>Atherinomorphae</taxon>
        <taxon>Cyprinodontiformes</taxon>
        <taxon>Goodeidae</taxon>
        <taxon>Ataeniobius</taxon>
    </lineage>
</organism>
<sequence length="188" mass="20083">SLGDRLWVTGQAKSSLRHLHEDHTVEARDVAWYSGAGVPLWSQAWGQDSSESAWWPGCSSEDLLGPSLNERHEAIPQRAHHLQTALTSQTRQKHGGTTAGNTDGYFSQELHAFLPSPTGPAGSCLSTGFTGSGPEESPTQLHSPSDHPSHAVILCETGPARLHMLSFVRAAVVAAEAHRGHEGEQTAA</sequence>
<feature type="non-terminal residue" evidence="2">
    <location>
        <position position="1"/>
    </location>
</feature>
<dbReference type="EMBL" id="JAHUTI010050170">
    <property type="protein sequence ID" value="MED6248407.1"/>
    <property type="molecule type" value="Genomic_DNA"/>
</dbReference>
<dbReference type="Proteomes" id="UP001345963">
    <property type="component" value="Unassembled WGS sequence"/>
</dbReference>
<evidence type="ECO:0000256" key="1">
    <source>
        <dbReference type="SAM" id="MobiDB-lite"/>
    </source>
</evidence>
<protein>
    <submittedName>
        <fullName evidence="2">Uncharacterized protein</fullName>
    </submittedName>
</protein>
<feature type="region of interest" description="Disordered" evidence="1">
    <location>
        <begin position="121"/>
        <end position="149"/>
    </location>
</feature>
<name>A0ABU7BD13_9TELE</name>
<keyword evidence="3" id="KW-1185">Reference proteome</keyword>
<gene>
    <name evidence="2" type="ORF">ATANTOWER_032950</name>
</gene>
<reference evidence="2 3" key="1">
    <citation type="submission" date="2021-07" db="EMBL/GenBank/DDBJ databases">
        <authorList>
            <person name="Palmer J.M."/>
        </authorList>
    </citation>
    <scope>NUCLEOTIDE SEQUENCE [LARGE SCALE GENOMIC DNA]</scope>
    <source>
        <strain evidence="2 3">AT_MEX2019</strain>
        <tissue evidence="2">Muscle</tissue>
    </source>
</reference>
<evidence type="ECO:0000313" key="3">
    <source>
        <dbReference type="Proteomes" id="UP001345963"/>
    </source>
</evidence>
<accession>A0ABU7BD13</accession>
<comment type="caution">
    <text evidence="2">The sequence shown here is derived from an EMBL/GenBank/DDBJ whole genome shotgun (WGS) entry which is preliminary data.</text>
</comment>
<proteinExistence type="predicted"/>